<dbReference type="RefSeq" id="WP_276215050.1">
    <property type="nucleotide sequence ID" value="NZ_JARJLR010000279.1"/>
</dbReference>
<dbReference type="Pfam" id="PF05593">
    <property type="entry name" value="RHS_repeat"/>
    <property type="match status" value="1"/>
</dbReference>
<dbReference type="EMBL" id="JARJLR010000279">
    <property type="protein sequence ID" value="MDF3843434.1"/>
    <property type="molecule type" value="Genomic_DNA"/>
</dbReference>
<organism evidence="3 4">
    <name type="scientific">Pseudomonas citronellolis</name>
    <dbReference type="NCBI Taxonomy" id="53408"/>
    <lineage>
        <taxon>Bacteria</taxon>
        <taxon>Pseudomonadati</taxon>
        <taxon>Pseudomonadota</taxon>
        <taxon>Gammaproteobacteria</taxon>
        <taxon>Pseudomonadales</taxon>
        <taxon>Pseudomonadaceae</taxon>
        <taxon>Pseudomonas</taxon>
    </lineage>
</organism>
<feature type="signal peptide" evidence="1">
    <location>
        <begin position="1"/>
        <end position="19"/>
    </location>
</feature>
<evidence type="ECO:0000256" key="1">
    <source>
        <dbReference type="SAM" id="SignalP"/>
    </source>
</evidence>
<dbReference type="InterPro" id="IPR031325">
    <property type="entry name" value="RHS_repeat"/>
</dbReference>
<feature type="domain" description="DUF6531" evidence="2">
    <location>
        <begin position="134"/>
        <end position="199"/>
    </location>
</feature>
<comment type="caution">
    <text evidence="3">The sequence shown here is derived from an EMBL/GenBank/DDBJ whole genome shotgun (WGS) entry which is preliminary data.</text>
</comment>
<dbReference type="Gene3D" id="2.180.10.10">
    <property type="entry name" value="RHS repeat-associated core"/>
    <property type="match status" value="2"/>
</dbReference>
<accession>A0AAW6PB75</accession>
<keyword evidence="1" id="KW-0732">Signal</keyword>
<feature type="chain" id="PRO_5043992260" evidence="1">
    <location>
        <begin position="20"/>
        <end position="497"/>
    </location>
</feature>
<proteinExistence type="predicted"/>
<dbReference type="Pfam" id="PF20148">
    <property type="entry name" value="DUF6531"/>
    <property type="match status" value="1"/>
</dbReference>
<dbReference type="Proteomes" id="UP001220662">
    <property type="component" value="Unassembled WGS sequence"/>
</dbReference>
<sequence length="497" mass="54643">MHRFTLLAVAVMAPFTAQACSLSFTSPGDGATVRSPGITVYGQGGANAQEGDQGTVTATLNGVPFFNYSGSFTAAVSFLESRGVPVRLRPGQNFLFVSGSAGSCSASDTMTVTYDPEVTQAKNKGEPPPETCIGNPINLAVGNKYQREVDYLDKSSPLMAFARAYNSFDGYWRHNFSTRLVVGKTSIRLVHADGREVEFALAGNVATPPADELGSLKHEAGKWLFASADQEQGAFDGQGRLLSWRDASGRGVALDYSAAEITVTDDHGKSFRFTQDEKYQPLSFVAADSTVVDYAYDSTRRLVSVKRSGQGSTGERRYLHENKLYPRFLTGIVDENGVRYATWTYDGQGRAISSEHANGAEKIVLAYNQDGSTTVTNEYGKKATYRFQVIHGIRKLVAVEGEPSPNCPASNSTFAYDERGLLKRRTDNNGNVTTYEYNERGLETSRREALGAPQERTILTQWHPRFYLPSQVEEPGRTIRYQYDEQGRQISQTFSTH</sequence>
<dbReference type="AlphaFoldDB" id="A0AAW6PB75"/>
<dbReference type="InterPro" id="IPR045351">
    <property type="entry name" value="DUF6531"/>
</dbReference>
<evidence type="ECO:0000259" key="2">
    <source>
        <dbReference type="Pfam" id="PF20148"/>
    </source>
</evidence>
<dbReference type="PROSITE" id="PS51257">
    <property type="entry name" value="PROKAR_LIPOPROTEIN"/>
    <property type="match status" value="1"/>
</dbReference>
<reference evidence="3" key="1">
    <citation type="submission" date="2023-03" db="EMBL/GenBank/DDBJ databases">
        <title>Draft assemblies of triclosan tolerant bacteria isolated from returned activated sludge.</title>
        <authorList>
            <person name="Van Hamelsveld S."/>
        </authorList>
    </citation>
    <scope>NUCLEOTIDE SEQUENCE</scope>
    <source>
        <strain evidence="3">GW210015_S63</strain>
    </source>
</reference>
<dbReference type="NCBIfam" id="TIGR01643">
    <property type="entry name" value="YD_repeat_2x"/>
    <property type="match status" value="2"/>
</dbReference>
<evidence type="ECO:0000313" key="4">
    <source>
        <dbReference type="Proteomes" id="UP001220662"/>
    </source>
</evidence>
<gene>
    <name evidence="3" type="ORF">P3W55_17110</name>
</gene>
<name>A0AAW6PB75_9PSED</name>
<evidence type="ECO:0000313" key="3">
    <source>
        <dbReference type="EMBL" id="MDF3843434.1"/>
    </source>
</evidence>
<protein>
    <submittedName>
        <fullName evidence="3">DUF6531 domain-containing protein</fullName>
    </submittedName>
</protein>
<dbReference type="InterPro" id="IPR006530">
    <property type="entry name" value="YD"/>
</dbReference>